<dbReference type="Gene3D" id="3.40.50.300">
    <property type="entry name" value="P-loop containing nucleotide triphosphate hydrolases"/>
    <property type="match status" value="1"/>
</dbReference>
<dbReference type="GO" id="GO:0016020">
    <property type="term" value="C:membrane"/>
    <property type="evidence" value="ECO:0007669"/>
    <property type="project" value="UniProtKB-SubCell"/>
</dbReference>
<dbReference type="InterPro" id="IPR027094">
    <property type="entry name" value="Mitofusin_fam"/>
</dbReference>
<evidence type="ECO:0000256" key="2">
    <source>
        <dbReference type="ARBA" id="ARBA00022741"/>
    </source>
</evidence>
<proteinExistence type="predicted"/>
<dbReference type="AlphaFoldDB" id="A0A084Y093"/>
<accession>A0A084Y093</accession>
<evidence type="ECO:0000256" key="4">
    <source>
        <dbReference type="ARBA" id="ARBA00023134"/>
    </source>
</evidence>
<dbReference type="Pfam" id="PF00350">
    <property type="entry name" value="Dynamin_N"/>
    <property type="match status" value="1"/>
</dbReference>
<dbReference type="PANTHER" id="PTHR10465:SF0">
    <property type="entry name" value="SARCALUMENIN"/>
    <property type="match status" value="1"/>
</dbReference>
<gene>
    <name evidence="7" type="ORF">CAPSK01_001989</name>
</gene>
<keyword evidence="5" id="KW-0472">Membrane</keyword>
<evidence type="ECO:0000256" key="3">
    <source>
        <dbReference type="ARBA" id="ARBA00022801"/>
    </source>
</evidence>
<dbReference type="STRING" id="1457154.CAPSK01_001989"/>
<protein>
    <submittedName>
        <fullName evidence="7">Elongation factor G</fullName>
    </submittedName>
</protein>
<evidence type="ECO:0000256" key="1">
    <source>
        <dbReference type="ARBA" id="ARBA00004370"/>
    </source>
</evidence>
<keyword evidence="7" id="KW-0648">Protein biosynthesis</keyword>
<evidence type="ECO:0000313" key="7">
    <source>
        <dbReference type="EMBL" id="KFB68137.1"/>
    </source>
</evidence>
<keyword evidence="7" id="KW-0251">Elongation factor</keyword>
<keyword evidence="4" id="KW-0342">GTP-binding</keyword>
<dbReference type="InterPro" id="IPR027417">
    <property type="entry name" value="P-loop_NTPase"/>
</dbReference>
<keyword evidence="2" id="KW-0547">Nucleotide-binding</keyword>
<dbReference type="GO" id="GO:0003924">
    <property type="term" value="F:GTPase activity"/>
    <property type="evidence" value="ECO:0007669"/>
    <property type="project" value="InterPro"/>
</dbReference>
<dbReference type="GO" id="GO:0005525">
    <property type="term" value="F:GTP binding"/>
    <property type="evidence" value="ECO:0007669"/>
    <property type="project" value="UniProtKB-KW"/>
</dbReference>
<dbReference type="InterPro" id="IPR045063">
    <property type="entry name" value="Dynamin_N"/>
</dbReference>
<dbReference type="CDD" id="cd09912">
    <property type="entry name" value="DLP_2"/>
    <property type="match status" value="1"/>
</dbReference>
<feature type="domain" description="Dynamin N-terminal" evidence="6">
    <location>
        <begin position="68"/>
        <end position="227"/>
    </location>
</feature>
<organism evidence="7 8">
    <name type="scientific">Candidatus Accumulibacter vicinus</name>
    <dbReference type="NCBI Taxonomy" id="2954382"/>
    <lineage>
        <taxon>Bacteria</taxon>
        <taxon>Pseudomonadati</taxon>
        <taxon>Pseudomonadota</taxon>
        <taxon>Betaproteobacteria</taxon>
        <taxon>Candidatus Accumulibacter</taxon>
    </lineage>
</organism>
<dbReference type="Proteomes" id="UP000019812">
    <property type="component" value="Unassembled WGS sequence"/>
</dbReference>
<name>A0A084Y093_9PROT</name>
<dbReference type="EMBL" id="JDSS02000021">
    <property type="protein sequence ID" value="KFB68137.1"/>
    <property type="molecule type" value="Genomic_DNA"/>
</dbReference>
<evidence type="ECO:0000313" key="8">
    <source>
        <dbReference type="Proteomes" id="UP000019812"/>
    </source>
</evidence>
<evidence type="ECO:0000256" key="5">
    <source>
        <dbReference type="ARBA" id="ARBA00023136"/>
    </source>
</evidence>
<dbReference type="RefSeq" id="WP_034925507.1">
    <property type="nucleotide sequence ID" value="NZ_JDSS02000021.1"/>
</dbReference>
<sequence length="694" mass="75419">MSVPDELSAAAVERSSSLHSYHDYARLLIRAVFALSALQRQARSLALAEEETRLAETIARLEQGVFTIAVVGEFKRGKSTLINALLGTAALPMDVLPTTAALTRVVYGRNAEATLVWRDGNRERIPLAALADYVTKSDPVAQERARAIGEAIVAYPTLFCQNNVNIVDTPGLSDERAMSEMALGILPTADAAVMVISALTPFAQSEATFLGQLLDHLDANRLFFVVTYIDKLRSQAERERVLGEIRRRLVATLEAAQSYPESGTPLRLFAISAYQALRGKESHDSAVYAASCFADLETALEQYLARDRGAATLTQVTRVISESTSHQIAELNAAVERAHSRESGEAQRFERRQAELSAVVAAIDERVGGVAARTGLGSQRVREILARRRQEILSAAERAIATVQLSDEHLADQEARAAVIRQALAGAVHPLIERLGGELTAVVTDWSRNEDEAIRLIGRRLDTALADRETNGEVLPVAFVAPPERPEAGATLPLAQQSVSALAAFSRAFRDSFQPTGGLLAEPALGAAGWALTNDTVQGSWRTMRGWLTKDGSAKADNQLREKREQVRASLRRAYIGETREQIGKLFVALELESKALAAISALGNGVGATLARESAHVGKVVEWRRVELRIERERRRTANLLHLRSLTEMQSETRQIAERAAADAHLLAMAFAVDPAATITPDAVDSFSHGDQT</sequence>
<comment type="subcellular location">
    <subcellularLocation>
        <location evidence="1">Membrane</location>
    </subcellularLocation>
</comment>
<dbReference type="PANTHER" id="PTHR10465">
    <property type="entry name" value="TRANSMEMBRANE GTPASE FZO1"/>
    <property type="match status" value="1"/>
</dbReference>
<comment type="caution">
    <text evidence="7">The sequence shown here is derived from an EMBL/GenBank/DDBJ whole genome shotgun (WGS) entry which is preliminary data.</text>
</comment>
<dbReference type="GO" id="GO:0003746">
    <property type="term" value="F:translation elongation factor activity"/>
    <property type="evidence" value="ECO:0007669"/>
    <property type="project" value="UniProtKB-KW"/>
</dbReference>
<evidence type="ECO:0000259" key="6">
    <source>
        <dbReference type="Pfam" id="PF00350"/>
    </source>
</evidence>
<dbReference type="SUPFAM" id="SSF52540">
    <property type="entry name" value="P-loop containing nucleoside triphosphate hydrolases"/>
    <property type="match status" value="1"/>
</dbReference>
<keyword evidence="3" id="KW-0378">Hydrolase</keyword>
<reference evidence="7 8" key="1">
    <citation type="submission" date="2014-07" db="EMBL/GenBank/DDBJ databases">
        <title>Expanding our view of genomic diversity in Candidatus Accumulibacter clades.</title>
        <authorList>
            <person name="Skennerton C.T."/>
            <person name="Barr J.J."/>
            <person name="Slater F.R."/>
            <person name="Bond P.L."/>
            <person name="Tyson G.W."/>
        </authorList>
    </citation>
    <scope>NUCLEOTIDE SEQUENCE [LARGE SCALE GENOMIC DNA]</scope>
    <source>
        <strain evidence="8">SK-01</strain>
    </source>
</reference>